<keyword evidence="2" id="KW-0732">Signal</keyword>
<feature type="compositionally biased region" description="Low complexity" evidence="1">
    <location>
        <begin position="413"/>
        <end position="434"/>
    </location>
</feature>
<evidence type="ECO:0000256" key="1">
    <source>
        <dbReference type="SAM" id="MobiDB-lite"/>
    </source>
</evidence>
<feature type="region of interest" description="Disordered" evidence="1">
    <location>
        <begin position="620"/>
        <end position="656"/>
    </location>
</feature>
<feature type="region of interest" description="Disordered" evidence="1">
    <location>
        <begin position="514"/>
        <end position="577"/>
    </location>
</feature>
<dbReference type="EMBL" id="CDMZ01004364">
    <property type="protein sequence ID" value="CEM49521.1"/>
    <property type="molecule type" value="Genomic_DNA"/>
</dbReference>
<feature type="compositionally biased region" description="Polar residues" evidence="1">
    <location>
        <begin position="620"/>
        <end position="647"/>
    </location>
</feature>
<organism evidence="3">
    <name type="scientific">Chromera velia CCMP2878</name>
    <dbReference type="NCBI Taxonomy" id="1169474"/>
    <lineage>
        <taxon>Eukaryota</taxon>
        <taxon>Sar</taxon>
        <taxon>Alveolata</taxon>
        <taxon>Colpodellida</taxon>
        <taxon>Chromeraceae</taxon>
        <taxon>Chromera</taxon>
    </lineage>
</organism>
<dbReference type="AlphaFoldDB" id="A0A0G4HY95"/>
<sequence length="676" mass="73502">MVGNGHHRHSCLQAATVFFLFLVDAAVGMRDRTVKSEEEDRISIPPDVDTQVFQRGEGSNRWIDLHVAWDIPTWLSEDNFGMQFPPHFNQVEILLPDFLHFSSDSEGGGGGAERITAEASRRIAREECSLNSELSLPLTGRFVGGSSAVCREDCRLAVDVLRTSGQGVAVKRSLGFTIGKEKGEGQQNVLECFSATVNLHSMTREREGTGSGAGLQFALVTRMKNVKTGQLSPEGFGGKRGVHGPGRFLAKESLEAASVQQSSLLSSLRALSRSRPLEAQEGLTEDLELYLKFDAALINVAQMRFQMTPDNIAPSEGICPPGFLIQGVRILVDTQEEGHAESLLEVVGSEGEGGERLQGESGGEDGPPLRTFWVSVQPPGLKRGDSPRSVRLEARDSDGRVHRSNADVQTGVGFPSSSSSSSSSFSSLEGDLSSGSGGPMEGSSFLSSSSASNSGGWAWSAFCGFVPEAVGAACGRCNDGDDLAAVRWNIVQKFGLSAGVLNCTESYWRQNLQRRERRQSRAWSTGDESETGAQGRDSRLGYGDAPHHSMSGSRAGEVSEEEKEQRAGGSAGPRAEGWLQRMSRWRHMEGFPKKNPLSRYYGPWPWRTPSSFVGMQSLRQNTFQRQSESSVSQSTPRQTTLPLNTKPSVPWFRIPDSPEKQTVRCSEVCPGFEIEK</sequence>
<name>A0A0G4HY95_9ALVE</name>
<feature type="chain" id="PRO_5005192510" evidence="2">
    <location>
        <begin position="26"/>
        <end position="676"/>
    </location>
</feature>
<gene>
    <name evidence="3" type="ORF">Cvel_9449</name>
</gene>
<feature type="signal peptide" evidence="2">
    <location>
        <begin position="1"/>
        <end position="25"/>
    </location>
</feature>
<evidence type="ECO:0000256" key="2">
    <source>
        <dbReference type="SAM" id="SignalP"/>
    </source>
</evidence>
<reference evidence="3" key="1">
    <citation type="submission" date="2014-11" db="EMBL/GenBank/DDBJ databases">
        <authorList>
            <person name="Otto D Thomas"/>
            <person name="Naeem Raeece"/>
        </authorList>
    </citation>
    <scope>NUCLEOTIDE SEQUENCE</scope>
</reference>
<evidence type="ECO:0000313" key="3">
    <source>
        <dbReference type="EMBL" id="CEM49521.1"/>
    </source>
</evidence>
<accession>A0A0G4HY95</accession>
<proteinExistence type="predicted"/>
<dbReference type="VEuPathDB" id="CryptoDB:Cvel_9449"/>
<protein>
    <submittedName>
        <fullName evidence="3">Uncharacterized protein</fullName>
    </submittedName>
</protein>
<feature type="region of interest" description="Disordered" evidence="1">
    <location>
        <begin position="345"/>
        <end position="447"/>
    </location>
</feature>
<feature type="compositionally biased region" description="Basic and acidic residues" evidence="1">
    <location>
        <begin position="382"/>
        <end position="405"/>
    </location>
</feature>